<dbReference type="PROSITE" id="PS00061">
    <property type="entry name" value="ADH_SHORT"/>
    <property type="match status" value="1"/>
</dbReference>
<evidence type="ECO:0000313" key="3">
    <source>
        <dbReference type="EMBL" id="MFD1607173.1"/>
    </source>
</evidence>
<comment type="caution">
    <text evidence="3">The sequence shown here is derived from an EMBL/GenBank/DDBJ whole genome shotgun (WGS) entry which is preliminary data.</text>
</comment>
<gene>
    <name evidence="3" type="ORF">ACFSBH_05860</name>
</gene>
<dbReference type="EC" id="1.1.1.-" evidence="3"/>
<dbReference type="EMBL" id="JBHUDE010000028">
    <property type="protein sequence ID" value="MFD1607173.1"/>
    <property type="molecule type" value="Genomic_DNA"/>
</dbReference>
<dbReference type="Proteomes" id="UP001597221">
    <property type="component" value="Unassembled WGS sequence"/>
</dbReference>
<name>A0ABW4HP51_9BACI</name>
<proteinExistence type="inferred from homology"/>
<dbReference type="NCBIfam" id="NF005559">
    <property type="entry name" value="PRK07231.1"/>
    <property type="match status" value="1"/>
</dbReference>
<dbReference type="InterPro" id="IPR020904">
    <property type="entry name" value="Sc_DH/Rdtase_CS"/>
</dbReference>
<organism evidence="3 4">
    <name type="scientific">Oceanobacillus luteolus</name>
    <dbReference type="NCBI Taxonomy" id="1274358"/>
    <lineage>
        <taxon>Bacteria</taxon>
        <taxon>Bacillati</taxon>
        <taxon>Bacillota</taxon>
        <taxon>Bacilli</taxon>
        <taxon>Bacillales</taxon>
        <taxon>Bacillaceae</taxon>
        <taxon>Oceanobacillus</taxon>
    </lineage>
</organism>
<sequence>MNRKDAVAYNKSSRAVNTWKGMIEMTFPVLEGKVAIVTGAAMGMGKATAELFSKAGAKVVVADFNEEKGAETVEEIKAAGGEAAFVKVDISNSEQVQSMVKFTVDTYGKLDVAVNNAALTPDDKPADEFDEDYWDRLMAVDLKGTALCQKYELQQMKKQGYGGSIINISSVSGFRPQPNNIAYVAAKHGVVGMTKVAALENGPYNIRVNSVAPGAIDTPMLRGALEQFGLDEESYAPQLSLLNRFGQAEEIAEASLWLASDASSYVTGTTIHADAGYVNR</sequence>
<dbReference type="InterPro" id="IPR036291">
    <property type="entry name" value="NAD(P)-bd_dom_sf"/>
</dbReference>
<dbReference type="InterPro" id="IPR002347">
    <property type="entry name" value="SDR_fam"/>
</dbReference>
<dbReference type="Pfam" id="PF13561">
    <property type="entry name" value="adh_short_C2"/>
    <property type="match status" value="1"/>
</dbReference>
<comment type="similarity">
    <text evidence="1">Belongs to the short-chain dehydrogenases/reductases (SDR) family.</text>
</comment>
<accession>A0ABW4HP51</accession>
<dbReference type="CDD" id="cd05233">
    <property type="entry name" value="SDR_c"/>
    <property type="match status" value="1"/>
</dbReference>
<evidence type="ECO:0000313" key="4">
    <source>
        <dbReference type="Proteomes" id="UP001597221"/>
    </source>
</evidence>
<keyword evidence="4" id="KW-1185">Reference proteome</keyword>
<dbReference type="PRINTS" id="PR00080">
    <property type="entry name" value="SDRFAMILY"/>
</dbReference>
<dbReference type="RefSeq" id="WP_379596516.1">
    <property type="nucleotide sequence ID" value="NZ_JBHUDE010000028.1"/>
</dbReference>
<reference evidence="4" key="1">
    <citation type="journal article" date="2019" name="Int. J. Syst. Evol. Microbiol.">
        <title>The Global Catalogue of Microorganisms (GCM) 10K type strain sequencing project: providing services to taxonomists for standard genome sequencing and annotation.</title>
        <authorList>
            <consortium name="The Broad Institute Genomics Platform"/>
            <consortium name="The Broad Institute Genome Sequencing Center for Infectious Disease"/>
            <person name="Wu L."/>
            <person name="Ma J."/>
        </authorList>
    </citation>
    <scope>NUCLEOTIDE SEQUENCE [LARGE SCALE GENOMIC DNA]</scope>
    <source>
        <strain evidence="4">CGMCC 1.12376</strain>
    </source>
</reference>
<dbReference type="GO" id="GO:0016491">
    <property type="term" value="F:oxidoreductase activity"/>
    <property type="evidence" value="ECO:0007669"/>
    <property type="project" value="UniProtKB-KW"/>
</dbReference>
<evidence type="ECO:0000256" key="2">
    <source>
        <dbReference type="ARBA" id="ARBA00023002"/>
    </source>
</evidence>
<dbReference type="PANTHER" id="PTHR24321:SF8">
    <property type="entry name" value="ESTRADIOL 17-BETA-DEHYDROGENASE 8-RELATED"/>
    <property type="match status" value="1"/>
</dbReference>
<dbReference type="Gene3D" id="3.40.50.720">
    <property type="entry name" value="NAD(P)-binding Rossmann-like Domain"/>
    <property type="match status" value="1"/>
</dbReference>
<dbReference type="PANTHER" id="PTHR24321">
    <property type="entry name" value="DEHYDROGENASES, SHORT CHAIN"/>
    <property type="match status" value="1"/>
</dbReference>
<dbReference type="PRINTS" id="PR00081">
    <property type="entry name" value="GDHRDH"/>
</dbReference>
<dbReference type="SUPFAM" id="SSF51735">
    <property type="entry name" value="NAD(P)-binding Rossmann-fold domains"/>
    <property type="match status" value="1"/>
</dbReference>
<protein>
    <submittedName>
        <fullName evidence="3">SDR family NAD(P)-dependent oxidoreductase</fullName>
        <ecNumber evidence="3">1.1.1.-</ecNumber>
    </submittedName>
</protein>
<evidence type="ECO:0000256" key="1">
    <source>
        <dbReference type="ARBA" id="ARBA00006484"/>
    </source>
</evidence>
<keyword evidence="2 3" id="KW-0560">Oxidoreductase</keyword>